<sequence length="373" mass="39121">MRVAVIGAGIVGLACAEELVRCGHDVRVFDPDPGGGATRAAAGMLAPAGEAWHGETDLLRLGVASARLWPEYAARLQAASGVDIDLRTAGTLLVGQDHDDLQQMRRTLEVLATQGIAFQELDRREARAHEPTLSRVAGATLLPEDHNVNPRLVAEALLCLLGDRVVRARATVLDGGVAFADGTEFGCDAVVVATGAEARSLVPQVRPVRGETIRLRGADRPSRVLRARVHGETVYVVPRAGGEVVVGATEEEHASEPVATLGAVVRLLHAARTLVPGLESAEVVEITARHRPGTPDNGPLIGPHPAVGPVRQVLAVGHYRGGVLLAPVTARAVRAYVEGGDVPATVRRFVPSRFSSYGSGSLTPAPHGRVVVP</sequence>
<dbReference type="RefSeq" id="WP_034228028.1">
    <property type="nucleotide sequence ID" value="NZ_AXCW01000249.1"/>
</dbReference>
<dbReference type="InterPro" id="IPR006076">
    <property type="entry name" value="FAD-dep_OxRdtase"/>
</dbReference>
<dbReference type="UniPathway" id="UPA00060"/>
<proteinExistence type="predicted"/>
<dbReference type="EC" id="1.4.3.19" evidence="5"/>
<dbReference type="Gene3D" id="3.30.9.10">
    <property type="entry name" value="D-Amino Acid Oxidase, subunit A, domain 2"/>
    <property type="match status" value="1"/>
</dbReference>
<dbReference type="AlphaFoldDB" id="A0A021VMS1"/>
<reference evidence="7 8" key="1">
    <citation type="submission" date="2014-01" db="EMBL/GenBank/DDBJ databases">
        <title>Actinotalea ferrariae CF5-4.</title>
        <authorList>
            <person name="Chen F."/>
            <person name="Li Y."/>
            <person name="Wang G."/>
        </authorList>
    </citation>
    <scope>NUCLEOTIDE SEQUENCE [LARGE SCALE GENOMIC DNA]</scope>
    <source>
        <strain evidence="7 8">CF5-4</strain>
    </source>
</reference>
<name>A0A021VMS1_9CELL</name>
<evidence type="ECO:0000313" key="8">
    <source>
        <dbReference type="Proteomes" id="UP000019753"/>
    </source>
</evidence>
<dbReference type="PANTHER" id="PTHR13847">
    <property type="entry name" value="SARCOSINE DEHYDROGENASE-RELATED"/>
    <property type="match status" value="1"/>
</dbReference>
<dbReference type="EMBL" id="AXCW01000249">
    <property type="protein sequence ID" value="EYR62393.1"/>
    <property type="molecule type" value="Genomic_DNA"/>
</dbReference>
<dbReference type="SUPFAM" id="SSF51905">
    <property type="entry name" value="FAD/NAD(P)-binding domain"/>
    <property type="match status" value="1"/>
</dbReference>
<feature type="domain" description="FAD dependent oxidoreductase" evidence="6">
    <location>
        <begin position="2"/>
        <end position="333"/>
    </location>
</feature>
<dbReference type="NCBIfam" id="TIGR02352">
    <property type="entry name" value="thiamin_ThiO"/>
    <property type="match status" value="1"/>
</dbReference>
<gene>
    <name evidence="7" type="ORF">N866_08900</name>
</gene>
<evidence type="ECO:0000256" key="5">
    <source>
        <dbReference type="ARBA" id="ARBA00050018"/>
    </source>
</evidence>
<keyword evidence="8" id="KW-1185">Reference proteome</keyword>
<dbReference type="GO" id="GO:0043799">
    <property type="term" value="F:glycine oxidase activity"/>
    <property type="evidence" value="ECO:0007669"/>
    <property type="project" value="UniProtKB-EC"/>
</dbReference>
<accession>A0A021VMS1</accession>
<comment type="caution">
    <text evidence="7">The sequence shown here is derived from an EMBL/GenBank/DDBJ whole genome shotgun (WGS) entry which is preliminary data.</text>
</comment>
<dbReference type="InterPro" id="IPR012727">
    <property type="entry name" value="Gly_oxidase_ThiO"/>
</dbReference>
<dbReference type="GO" id="GO:0009229">
    <property type="term" value="P:thiamine diphosphate biosynthetic process"/>
    <property type="evidence" value="ECO:0007669"/>
    <property type="project" value="UniProtKB-UniPathway"/>
</dbReference>
<comment type="catalytic activity">
    <reaction evidence="4">
        <text>glycine + O2 + H2O = glyoxylate + H2O2 + NH4(+)</text>
        <dbReference type="Rhea" id="RHEA:11532"/>
        <dbReference type="ChEBI" id="CHEBI:15377"/>
        <dbReference type="ChEBI" id="CHEBI:15379"/>
        <dbReference type="ChEBI" id="CHEBI:16240"/>
        <dbReference type="ChEBI" id="CHEBI:28938"/>
        <dbReference type="ChEBI" id="CHEBI:36655"/>
        <dbReference type="ChEBI" id="CHEBI:57305"/>
        <dbReference type="EC" id="1.4.3.19"/>
    </reaction>
</comment>
<dbReference type="GO" id="GO:0050660">
    <property type="term" value="F:flavin adenine dinucleotide binding"/>
    <property type="evidence" value="ECO:0007669"/>
    <property type="project" value="InterPro"/>
</dbReference>
<evidence type="ECO:0000256" key="3">
    <source>
        <dbReference type="ARBA" id="ARBA00023002"/>
    </source>
</evidence>
<evidence type="ECO:0000256" key="4">
    <source>
        <dbReference type="ARBA" id="ARBA00049872"/>
    </source>
</evidence>
<dbReference type="Gene3D" id="3.50.50.60">
    <property type="entry name" value="FAD/NAD(P)-binding domain"/>
    <property type="match status" value="1"/>
</dbReference>
<protein>
    <recommendedName>
        <fullName evidence="5">glycine oxidase</fullName>
        <ecNumber evidence="5">1.4.3.19</ecNumber>
    </recommendedName>
</protein>
<dbReference type="PROSITE" id="PS51257">
    <property type="entry name" value="PROKAR_LIPOPROTEIN"/>
    <property type="match status" value="1"/>
</dbReference>
<evidence type="ECO:0000256" key="1">
    <source>
        <dbReference type="ARBA" id="ARBA00004948"/>
    </source>
</evidence>
<evidence type="ECO:0000256" key="2">
    <source>
        <dbReference type="ARBA" id="ARBA00022977"/>
    </source>
</evidence>
<dbReference type="GO" id="GO:0005737">
    <property type="term" value="C:cytoplasm"/>
    <property type="evidence" value="ECO:0007669"/>
    <property type="project" value="TreeGrafter"/>
</dbReference>
<keyword evidence="2" id="KW-0784">Thiamine biosynthesis</keyword>
<organism evidence="7 8">
    <name type="scientific">Actinotalea ferrariae CF5-4</name>
    <dbReference type="NCBI Taxonomy" id="948458"/>
    <lineage>
        <taxon>Bacteria</taxon>
        <taxon>Bacillati</taxon>
        <taxon>Actinomycetota</taxon>
        <taxon>Actinomycetes</taxon>
        <taxon>Micrococcales</taxon>
        <taxon>Cellulomonadaceae</taxon>
        <taxon>Actinotalea</taxon>
    </lineage>
</organism>
<dbReference type="Pfam" id="PF01266">
    <property type="entry name" value="DAO"/>
    <property type="match status" value="1"/>
</dbReference>
<evidence type="ECO:0000259" key="6">
    <source>
        <dbReference type="Pfam" id="PF01266"/>
    </source>
</evidence>
<keyword evidence="3" id="KW-0560">Oxidoreductase</keyword>
<comment type="pathway">
    <text evidence="1">Cofactor biosynthesis; thiamine diphosphate biosynthesis.</text>
</comment>
<dbReference type="Proteomes" id="UP000019753">
    <property type="component" value="Unassembled WGS sequence"/>
</dbReference>
<dbReference type="PANTHER" id="PTHR13847:SF289">
    <property type="entry name" value="GLYCINE OXIDASE"/>
    <property type="match status" value="1"/>
</dbReference>
<dbReference type="InterPro" id="IPR036188">
    <property type="entry name" value="FAD/NAD-bd_sf"/>
</dbReference>
<evidence type="ECO:0000313" key="7">
    <source>
        <dbReference type="EMBL" id="EYR62393.1"/>
    </source>
</evidence>
<dbReference type="SUPFAM" id="SSF54373">
    <property type="entry name" value="FAD-linked reductases, C-terminal domain"/>
    <property type="match status" value="1"/>
</dbReference>
<dbReference type="GO" id="GO:0009228">
    <property type="term" value="P:thiamine biosynthetic process"/>
    <property type="evidence" value="ECO:0007669"/>
    <property type="project" value="UniProtKB-KW"/>
</dbReference>